<dbReference type="PANTHER" id="PTHR30273:SF2">
    <property type="entry name" value="PROTEIN FECR"/>
    <property type="match status" value="1"/>
</dbReference>
<keyword evidence="6" id="KW-1185">Reference proteome</keyword>
<dbReference type="Gene3D" id="2.60.120.1440">
    <property type="match status" value="1"/>
</dbReference>
<dbReference type="InterPro" id="IPR032508">
    <property type="entry name" value="FecR_C"/>
</dbReference>
<dbReference type="PANTHER" id="PTHR30273">
    <property type="entry name" value="PERIPLASMIC SIGNAL SENSOR AND SIGMA FACTOR ACTIVATOR FECR-RELATED"/>
    <property type="match status" value="1"/>
</dbReference>
<evidence type="ECO:0000313" key="6">
    <source>
        <dbReference type="Proteomes" id="UP001139125"/>
    </source>
</evidence>
<feature type="transmembrane region" description="Helical" evidence="2">
    <location>
        <begin position="87"/>
        <end position="104"/>
    </location>
</feature>
<gene>
    <name evidence="5" type="ORF">NM125_01690</name>
</gene>
<dbReference type="InterPro" id="IPR012373">
    <property type="entry name" value="Ferrdict_sens_TM"/>
</dbReference>
<organism evidence="5 6">
    <name type="scientific">Gracilimonas sediminicola</name>
    <dbReference type="NCBI Taxonomy" id="2952158"/>
    <lineage>
        <taxon>Bacteria</taxon>
        <taxon>Pseudomonadati</taxon>
        <taxon>Balneolota</taxon>
        <taxon>Balneolia</taxon>
        <taxon>Balneolales</taxon>
        <taxon>Balneolaceae</taxon>
        <taxon>Gracilimonas</taxon>
    </lineage>
</organism>
<dbReference type="EMBL" id="JANDBC010000001">
    <property type="protein sequence ID" value="MCP9290288.1"/>
    <property type="molecule type" value="Genomic_DNA"/>
</dbReference>
<evidence type="ECO:0000256" key="1">
    <source>
        <dbReference type="SAM" id="MobiDB-lite"/>
    </source>
</evidence>
<keyword evidence="2" id="KW-0812">Transmembrane</keyword>
<dbReference type="Gene3D" id="3.55.50.30">
    <property type="match status" value="1"/>
</dbReference>
<dbReference type="GO" id="GO:0016989">
    <property type="term" value="F:sigma factor antagonist activity"/>
    <property type="evidence" value="ECO:0007669"/>
    <property type="project" value="TreeGrafter"/>
</dbReference>
<sequence>MADNQNISPDDQDLQLARIIGEALPDLAVLENTSNPLLSQLLAYKSSASQPAEPISSEAVWDSIQSEINESSGSARILHFSPTIRRYAVAAAVVMVALVGSFFYQQLTAPALVGESFATAETLTLPDGSAVTLRPYSALFAVDVSDESAEYKLTGEAYFEVSHDPSRTFSVRTDQSEVRVLGTRFILSDWGSTSTVYLQEGRIQYTALNSRQSVQLEPGQSSSISETTTTPQVTTTEETPFTDWLNNELVFQNKPVQSVFNELEQHFNITIQAQPAILQENLSGSIPLDELDSVLGDLELVLGGAFSETGQNSYVFKPNS</sequence>
<protein>
    <submittedName>
        <fullName evidence="5">FecR domain-containing protein</fullName>
    </submittedName>
</protein>
<name>A0A9X2L0V7_9BACT</name>
<keyword evidence="2" id="KW-1133">Transmembrane helix</keyword>
<feature type="domain" description="Protein FecR C-terminal" evidence="4">
    <location>
        <begin position="248"/>
        <end position="313"/>
    </location>
</feature>
<comment type="caution">
    <text evidence="5">The sequence shown here is derived from an EMBL/GenBank/DDBJ whole genome shotgun (WGS) entry which is preliminary data.</text>
</comment>
<dbReference type="RefSeq" id="WP_255132224.1">
    <property type="nucleotide sequence ID" value="NZ_JANDBC010000001.1"/>
</dbReference>
<keyword evidence="2" id="KW-0472">Membrane</keyword>
<dbReference type="AlphaFoldDB" id="A0A9X2L0V7"/>
<feature type="compositionally biased region" description="Polar residues" evidence="1">
    <location>
        <begin position="216"/>
        <end position="225"/>
    </location>
</feature>
<dbReference type="Pfam" id="PF04773">
    <property type="entry name" value="FecR"/>
    <property type="match status" value="1"/>
</dbReference>
<evidence type="ECO:0000256" key="2">
    <source>
        <dbReference type="SAM" id="Phobius"/>
    </source>
</evidence>
<accession>A0A9X2L0V7</accession>
<dbReference type="Proteomes" id="UP001139125">
    <property type="component" value="Unassembled WGS sequence"/>
</dbReference>
<dbReference type="Pfam" id="PF16344">
    <property type="entry name" value="FecR_C"/>
    <property type="match status" value="1"/>
</dbReference>
<reference evidence="5" key="1">
    <citation type="submission" date="2022-06" db="EMBL/GenBank/DDBJ databases">
        <title>Gracilimonas sp. CAU 1638 isolated from sea sediment.</title>
        <authorList>
            <person name="Kim W."/>
        </authorList>
    </citation>
    <scope>NUCLEOTIDE SEQUENCE</scope>
    <source>
        <strain evidence="5">CAU 1638</strain>
    </source>
</reference>
<feature type="region of interest" description="Disordered" evidence="1">
    <location>
        <begin position="216"/>
        <end position="236"/>
    </location>
</feature>
<evidence type="ECO:0000259" key="4">
    <source>
        <dbReference type="Pfam" id="PF16344"/>
    </source>
</evidence>
<evidence type="ECO:0000313" key="5">
    <source>
        <dbReference type="EMBL" id="MCP9290288.1"/>
    </source>
</evidence>
<dbReference type="InterPro" id="IPR006860">
    <property type="entry name" value="FecR"/>
</dbReference>
<evidence type="ECO:0000259" key="3">
    <source>
        <dbReference type="Pfam" id="PF04773"/>
    </source>
</evidence>
<proteinExistence type="predicted"/>
<feature type="compositionally biased region" description="Low complexity" evidence="1">
    <location>
        <begin position="226"/>
        <end position="236"/>
    </location>
</feature>
<feature type="domain" description="FecR protein" evidence="3">
    <location>
        <begin position="122"/>
        <end position="203"/>
    </location>
</feature>